<evidence type="ECO:0000313" key="2">
    <source>
        <dbReference type="Proteomes" id="UP001230908"/>
    </source>
</evidence>
<protein>
    <submittedName>
        <fullName evidence="1">Uncharacterized protein</fullName>
    </submittedName>
</protein>
<reference evidence="1 2" key="1">
    <citation type="submission" date="2023-08" db="EMBL/GenBank/DDBJ databases">
        <title>Phytohabitans sansha sp. nov., isolated from marine sediment.</title>
        <authorList>
            <person name="Zhao Y."/>
            <person name="Yi K."/>
        </authorList>
    </citation>
    <scope>NUCLEOTIDE SEQUENCE [LARGE SCALE GENOMIC DNA]</scope>
    <source>
        <strain evidence="1 2">ZYX-F-186</strain>
    </source>
</reference>
<dbReference type="RefSeq" id="WP_308717774.1">
    <property type="nucleotide sequence ID" value="NZ_JAVHUY010000058.1"/>
</dbReference>
<comment type="caution">
    <text evidence="1">The sequence shown here is derived from an EMBL/GenBank/DDBJ whole genome shotgun (WGS) entry which is preliminary data.</text>
</comment>
<proteinExistence type="predicted"/>
<name>A0ABU0ZU10_9ACTN</name>
<evidence type="ECO:0000313" key="1">
    <source>
        <dbReference type="EMBL" id="MDQ7910528.1"/>
    </source>
</evidence>
<sequence>MYDQDVPDKRAVVIHSLSGFHGPVSGRVRLPHRMFWHADRVFDLDKPAALRRMYEIVLTEALSYDELRTWLDAPTLRREWHSLSLPQSVRRDWERRHPSLAKIQRIHSKT</sequence>
<gene>
    <name evidence="1" type="ORF">RB614_39135</name>
</gene>
<organism evidence="1 2">
    <name type="scientific">Phytohabitans maris</name>
    <dbReference type="NCBI Taxonomy" id="3071409"/>
    <lineage>
        <taxon>Bacteria</taxon>
        <taxon>Bacillati</taxon>
        <taxon>Actinomycetota</taxon>
        <taxon>Actinomycetes</taxon>
        <taxon>Micromonosporales</taxon>
        <taxon>Micromonosporaceae</taxon>
    </lineage>
</organism>
<dbReference type="EMBL" id="JAVHUY010000058">
    <property type="protein sequence ID" value="MDQ7910528.1"/>
    <property type="molecule type" value="Genomic_DNA"/>
</dbReference>
<accession>A0ABU0ZU10</accession>
<dbReference type="Proteomes" id="UP001230908">
    <property type="component" value="Unassembled WGS sequence"/>
</dbReference>
<keyword evidence="2" id="KW-1185">Reference proteome</keyword>